<evidence type="ECO:0000313" key="1">
    <source>
        <dbReference type="EMBL" id="KAA6321212.1"/>
    </source>
</evidence>
<reference evidence="1 2" key="1">
    <citation type="submission" date="2019-03" db="EMBL/GenBank/DDBJ databases">
        <title>Single cell metagenomics reveals metabolic interactions within the superorganism composed of flagellate Streblomastix strix and complex community of Bacteroidetes bacteria on its surface.</title>
        <authorList>
            <person name="Treitli S.C."/>
            <person name="Kolisko M."/>
            <person name="Husnik F."/>
            <person name="Keeling P."/>
            <person name="Hampl V."/>
        </authorList>
    </citation>
    <scope>NUCLEOTIDE SEQUENCE [LARGE SCALE GENOMIC DNA]</scope>
    <source>
        <strain evidence="1">ST1C</strain>
    </source>
</reference>
<sequence length="74" mass="8529">PKAVTMGELYGEFNEITRERHDRLVPYYVKEMSEQSEEAVIASEQTSEQMGINVMLSRDVLWFDGPDDTFGLNQ</sequence>
<feature type="non-terminal residue" evidence="1">
    <location>
        <position position="1"/>
    </location>
</feature>
<protein>
    <submittedName>
        <fullName evidence="1">Uncharacterized protein</fullName>
    </submittedName>
</protein>
<dbReference type="InterPro" id="IPR027417">
    <property type="entry name" value="P-loop_NTPase"/>
</dbReference>
<dbReference type="Proteomes" id="UP000324800">
    <property type="component" value="Unassembled WGS sequence"/>
</dbReference>
<dbReference type="AlphaFoldDB" id="A0A5J4QI87"/>
<proteinExistence type="predicted"/>
<gene>
    <name evidence="1" type="ORF">EZS28_054584</name>
</gene>
<comment type="caution">
    <text evidence="1">The sequence shown here is derived from an EMBL/GenBank/DDBJ whole genome shotgun (WGS) entry which is preliminary data.</text>
</comment>
<dbReference type="EMBL" id="SNRW01045311">
    <property type="protein sequence ID" value="KAA6321212.1"/>
    <property type="molecule type" value="Genomic_DNA"/>
</dbReference>
<dbReference type="Gene3D" id="3.40.50.300">
    <property type="entry name" value="P-loop containing nucleotide triphosphate hydrolases"/>
    <property type="match status" value="1"/>
</dbReference>
<organism evidence="1 2">
    <name type="scientific">Streblomastix strix</name>
    <dbReference type="NCBI Taxonomy" id="222440"/>
    <lineage>
        <taxon>Eukaryota</taxon>
        <taxon>Metamonada</taxon>
        <taxon>Preaxostyla</taxon>
        <taxon>Oxymonadida</taxon>
        <taxon>Streblomastigidae</taxon>
        <taxon>Streblomastix</taxon>
    </lineage>
</organism>
<accession>A0A5J4QI87</accession>
<name>A0A5J4QI87_9EUKA</name>
<evidence type="ECO:0000313" key="2">
    <source>
        <dbReference type="Proteomes" id="UP000324800"/>
    </source>
</evidence>
<dbReference type="OrthoDB" id="5593012at2759"/>